<name>A0A7X0RTH3_9BACL</name>
<keyword evidence="3" id="KW-1185">Reference proteome</keyword>
<reference evidence="2 3" key="1">
    <citation type="submission" date="2020-08" db="EMBL/GenBank/DDBJ databases">
        <title>Cohnella phylogeny.</title>
        <authorList>
            <person name="Dunlap C."/>
        </authorList>
    </citation>
    <scope>NUCLEOTIDE SEQUENCE [LARGE SCALE GENOMIC DNA]</scope>
    <source>
        <strain evidence="2 3">DSM 28246</strain>
    </source>
</reference>
<organism evidence="2 3">
    <name type="scientific">Cohnella nanjingensis</name>
    <dbReference type="NCBI Taxonomy" id="1387779"/>
    <lineage>
        <taxon>Bacteria</taxon>
        <taxon>Bacillati</taxon>
        <taxon>Bacillota</taxon>
        <taxon>Bacilli</taxon>
        <taxon>Bacillales</taxon>
        <taxon>Paenibacillaceae</taxon>
        <taxon>Cohnella</taxon>
    </lineage>
</organism>
<sequence>MKKIVIGSVLLLSGIALYIGVHIPAAHYMSQLSGWSTPPGPYATSLQATGGMAGHRIAIWLGVVGLLFYAWELGAPLVKRSAQAIREADRRFDEQRAEEREQGERQ</sequence>
<accession>A0A7X0RTH3</accession>
<keyword evidence="1" id="KW-0812">Transmembrane</keyword>
<proteinExistence type="predicted"/>
<comment type="caution">
    <text evidence="2">The sequence shown here is derived from an EMBL/GenBank/DDBJ whole genome shotgun (WGS) entry which is preliminary data.</text>
</comment>
<evidence type="ECO:0000256" key="1">
    <source>
        <dbReference type="SAM" id="Phobius"/>
    </source>
</evidence>
<feature type="transmembrane region" description="Helical" evidence="1">
    <location>
        <begin position="58"/>
        <end position="78"/>
    </location>
</feature>
<evidence type="ECO:0000313" key="2">
    <source>
        <dbReference type="EMBL" id="MBB6673280.1"/>
    </source>
</evidence>
<dbReference type="EMBL" id="JACJVP010000036">
    <property type="protein sequence ID" value="MBB6673280.1"/>
    <property type="molecule type" value="Genomic_DNA"/>
</dbReference>
<evidence type="ECO:0000313" key="3">
    <source>
        <dbReference type="Proteomes" id="UP000547209"/>
    </source>
</evidence>
<dbReference type="AlphaFoldDB" id="A0A7X0RTH3"/>
<gene>
    <name evidence="2" type="ORF">H7C19_21625</name>
</gene>
<keyword evidence="1" id="KW-0472">Membrane</keyword>
<dbReference type="RefSeq" id="WP_185671144.1">
    <property type="nucleotide sequence ID" value="NZ_JACJVP010000036.1"/>
</dbReference>
<dbReference type="Proteomes" id="UP000547209">
    <property type="component" value="Unassembled WGS sequence"/>
</dbReference>
<keyword evidence="1" id="KW-1133">Transmembrane helix</keyword>
<protein>
    <submittedName>
        <fullName evidence="2">Uncharacterized protein</fullName>
    </submittedName>
</protein>